<keyword evidence="3" id="KW-1134">Transmembrane beta strand</keyword>
<dbReference type="RefSeq" id="WP_097550070.1">
    <property type="nucleotide sequence ID" value="NZ_NSLY01000012.1"/>
</dbReference>
<comment type="similarity">
    <text evidence="2">Belongs to the OmpP1/FadL family.</text>
</comment>
<accession>A0A2A6EFG0</accession>
<evidence type="ECO:0000313" key="10">
    <source>
        <dbReference type="Proteomes" id="UP000219058"/>
    </source>
</evidence>
<feature type="signal peptide" evidence="8">
    <location>
        <begin position="1"/>
        <end position="21"/>
    </location>
</feature>
<evidence type="ECO:0000256" key="3">
    <source>
        <dbReference type="ARBA" id="ARBA00022452"/>
    </source>
</evidence>
<evidence type="ECO:0000256" key="5">
    <source>
        <dbReference type="ARBA" id="ARBA00022729"/>
    </source>
</evidence>
<comment type="subcellular location">
    <subcellularLocation>
        <location evidence="1">Cell outer membrane</location>
        <topology evidence="1">Multi-pass membrane protein</topology>
    </subcellularLocation>
</comment>
<keyword evidence="5 8" id="KW-0732">Signal</keyword>
<dbReference type="PANTHER" id="PTHR35093">
    <property type="entry name" value="OUTER MEMBRANE PROTEIN NMB0088-RELATED"/>
    <property type="match status" value="1"/>
</dbReference>
<dbReference type="Gene3D" id="2.40.160.60">
    <property type="entry name" value="Outer membrane protein transport protein (OMPP1/FadL/TodX)"/>
    <property type="match status" value="1"/>
</dbReference>
<proteinExistence type="inferred from homology"/>
<dbReference type="AlphaFoldDB" id="A0A2A6EFG0"/>
<keyword evidence="7" id="KW-0998">Cell outer membrane</keyword>
<reference evidence="9 10" key="1">
    <citation type="submission" date="2017-09" db="EMBL/GenBank/DDBJ databases">
        <title>Phase variable restriction modification systems are present in the genome sequences of periodontal pathogens Prevotella intermedia, Tannerella forsythia and Porphyromonas gingivalis.</title>
        <authorList>
            <person name="Haigh R.D."/>
            <person name="Crawford L."/>
            <person name="Ralph J."/>
            <person name="Wanford J."/>
            <person name="Vartoukian S.R."/>
            <person name="Hijazib K."/>
            <person name="Wade W."/>
            <person name="Oggioni M.R."/>
        </authorList>
    </citation>
    <scope>NUCLEOTIDE SEQUENCE [LARGE SCALE GENOMIC DNA]</scope>
    <source>
        <strain evidence="9 10">WW2834</strain>
    </source>
</reference>
<dbReference type="GO" id="GO:0015483">
    <property type="term" value="F:long-chain fatty acid transporting porin activity"/>
    <property type="evidence" value="ECO:0007669"/>
    <property type="project" value="TreeGrafter"/>
</dbReference>
<evidence type="ECO:0000256" key="2">
    <source>
        <dbReference type="ARBA" id="ARBA00008163"/>
    </source>
</evidence>
<evidence type="ECO:0000256" key="4">
    <source>
        <dbReference type="ARBA" id="ARBA00022692"/>
    </source>
</evidence>
<name>A0A2A6EFG0_PREIN</name>
<comment type="caution">
    <text evidence="9">The sequence shown here is derived from an EMBL/GenBank/DDBJ whole genome shotgun (WGS) entry which is preliminary data.</text>
</comment>
<sequence length="516" mass="56782">MRQKLLPLVFALLAFSSSIKAGGLLTNTNQSIAFLRSLARNGAIGIDGVYSNPAGVAFLPNGLHISFNVQNVYQTRIINSGLTIPALQGTPYYQPFKLNGGDKNGIKEFKGEASAPIIPSFQIAKNYDKWGFQMGFGIVGGGGKATFNGGLPSFERQIAMLPSMLASLPKELVGDDFKKGEPGYNVSSYMHGQQYDFGLQLGATYKINEKLAVYGGARFNYIYNKYEGNIVNISANNDGKMVNLYDYFGTKANAMTQAANQYKQMAEQTADATIKAKYEAAAKQYEAAAGKLNAAKEQVADKYLDCTQHGWGITPIIGIDYKTGRWNLAARYEFTTKFNIENNTKRDDTGQFQNGVNTPNDLPGLLSLGAQYEVLDNLRLLVGYHYYFDKDARMANNKQRLLSSNTREYLAGVEWDIKPGITVSMGGQRTQYGLGDGSYLSDLSFVTSSYSFGVGAKIKVAKNAHLNIAYFFTDYEKFNKKYEISTKAGGTDIKIQNTDEFTRTNKVFGVGLDIDL</sequence>
<dbReference type="Proteomes" id="UP000219058">
    <property type="component" value="Unassembled WGS sequence"/>
</dbReference>
<feature type="chain" id="PRO_5013037699" description="Outer membrane protein beta-barrel domain-containing protein" evidence="8">
    <location>
        <begin position="22"/>
        <end position="516"/>
    </location>
</feature>
<evidence type="ECO:0000313" key="9">
    <source>
        <dbReference type="EMBL" id="PDP60369.1"/>
    </source>
</evidence>
<evidence type="ECO:0000256" key="8">
    <source>
        <dbReference type="SAM" id="SignalP"/>
    </source>
</evidence>
<evidence type="ECO:0000256" key="7">
    <source>
        <dbReference type="ARBA" id="ARBA00023237"/>
    </source>
</evidence>
<evidence type="ECO:0008006" key="11">
    <source>
        <dbReference type="Google" id="ProtNLM"/>
    </source>
</evidence>
<evidence type="ECO:0000256" key="6">
    <source>
        <dbReference type="ARBA" id="ARBA00023136"/>
    </source>
</evidence>
<dbReference type="InterPro" id="IPR005017">
    <property type="entry name" value="OMPP1/FadL/TodX"/>
</dbReference>
<gene>
    <name evidence="9" type="ORF">CLI71_05805</name>
</gene>
<organism evidence="9 10">
    <name type="scientific">Prevotella intermedia</name>
    <dbReference type="NCBI Taxonomy" id="28131"/>
    <lineage>
        <taxon>Bacteria</taxon>
        <taxon>Pseudomonadati</taxon>
        <taxon>Bacteroidota</taxon>
        <taxon>Bacteroidia</taxon>
        <taxon>Bacteroidales</taxon>
        <taxon>Prevotellaceae</taxon>
        <taxon>Prevotella</taxon>
    </lineage>
</organism>
<dbReference type="PANTHER" id="PTHR35093:SF8">
    <property type="entry name" value="OUTER MEMBRANE PROTEIN NMB0088-RELATED"/>
    <property type="match status" value="1"/>
</dbReference>
<keyword evidence="4" id="KW-0812">Transmembrane</keyword>
<evidence type="ECO:0000256" key="1">
    <source>
        <dbReference type="ARBA" id="ARBA00004571"/>
    </source>
</evidence>
<dbReference type="EMBL" id="NSLY01000012">
    <property type="protein sequence ID" value="PDP60369.1"/>
    <property type="molecule type" value="Genomic_DNA"/>
</dbReference>
<keyword evidence="6" id="KW-0472">Membrane</keyword>
<dbReference type="GO" id="GO:0009279">
    <property type="term" value="C:cell outer membrane"/>
    <property type="evidence" value="ECO:0007669"/>
    <property type="project" value="UniProtKB-SubCell"/>
</dbReference>
<protein>
    <recommendedName>
        <fullName evidence="11">Outer membrane protein beta-barrel domain-containing protein</fullName>
    </recommendedName>
</protein>
<dbReference type="SUPFAM" id="SSF56935">
    <property type="entry name" value="Porins"/>
    <property type="match status" value="1"/>
</dbReference>